<protein>
    <submittedName>
        <fullName evidence="2">Uncharacterized protein</fullName>
    </submittedName>
</protein>
<reference evidence="2" key="1">
    <citation type="submission" date="2023-07" db="EMBL/GenBank/DDBJ databases">
        <authorList>
            <consortium name="AG Swart"/>
            <person name="Singh M."/>
            <person name="Singh A."/>
            <person name="Seah K."/>
            <person name="Emmerich C."/>
        </authorList>
    </citation>
    <scope>NUCLEOTIDE SEQUENCE</scope>
    <source>
        <strain evidence="2">DP1</strain>
    </source>
</reference>
<feature type="region of interest" description="Disordered" evidence="1">
    <location>
        <begin position="75"/>
        <end position="129"/>
    </location>
</feature>
<organism evidence="2 3">
    <name type="scientific">Euplotes crassus</name>
    <dbReference type="NCBI Taxonomy" id="5936"/>
    <lineage>
        <taxon>Eukaryota</taxon>
        <taxon>Sar</taxon>
        <taxon>Alveolata</taxon>
        <taxon>Ciliophora</taxon>
        <taxon>Intramacronucleata</taxon>
        <taxon>Spirotrichea</taxon>
        <taxon>Hypotrichia</taxon>
        <taxon>Euplotida</taxon>
        <taxon>Euplotidae</taxon>
        <taxon>Moneuplotes</taxon>
    </lineage>
</organism>
<keyword evidence="3" id="KW-1185">Reference proteome</keyword>
<dbReference type="GO" id="GO:0006338">
    <property type="term" value="P:chromatin remodeling"/>
    <property type="evidence" value="ECO:0007669"/>
    <property type="project" value="TreeGrafter"/>
</dbReference>
<feature type="compositionally biased region" description="Acidic residues" evidence="1">
    <location>
        <begin position="7"/>
        <end position="31"/>
    </location>
</feature>
<dbReference type="EMBL" id="CAMPGE010025644">
    <property type="protein sequence ID" value="CAI2383381.1"/>
    <property type="molecule type" value="Genomic_DNA"/>
</dbReference>
<dbReference type="GO" id="GO:0005634">
    <property type="term" value="C:nucleus"/>
    <property type="evidence" value="ECO:0007669"/>
    <property type="project" value="TreeGrafter"/>
</dbReference>
<dbReference type="GO" id="GO:0003713">
    <property type="term" value="F:transcription coactivator activity"/>
    <property type="evidence" value="ECO:0007669"/>
    <property type="project" value="TreeGrafter"/>
</dbReference>
<feature type="compositionally biased region" description="Basic and acidic residues" evidence="1">
    <location>
        <begin position="101"/>
        <end position="127"/>
    </location>
</feature>
<comment type="caution">
    <text evidence="2">The sequence shown here is derived from an EMBL/GenBank/DDBJ whole genome shotgun (WGS) entry which is preliminary data.</text>
</comment>
<sequence>MGGLMNLEEDQFSNNNDEVDDFLNQNDGEDQLCLDPNYEQQMQEQQFMQDDQRGDNIGDEGINFENFDHDYAEDLQDPRIGNDVHQNPNQLLSPYNNGMRNDMRQYQDPKDRREDQYVHHEEEKKNPDNIGEMVDAQGWMENPKQDPYNFDEYQNMNMVKQDPNNCDNLILDEEFGNANAFSKMEKTNKPMTKENMFEIKQEDPKEIQGLYDPKMMDDMSPYKKIKEEIKEDKEVRVLEKNDLIDAYSFISRFNGQIVCFICQQIIPGEAVKVLCVECSQSSYYEVPIDDYNKAISCNKKRSTNILNEKDEFKPLGIKMKFTSNEKPKVVRRGRTPNKPTDPFIFCLDCLRNGKENFDHFKTHSYHIVDKLEQSLFTNSFNVKEESAFIHGVAKWGLDNWRTLSRHLNHSKDYKELCNHFYSYYYDVYAISEGSKDPLKYLKNRSNHDIDLANRVINALTQSMVLSKLPNEKEEVNQELLQQNLQRELKINRLMEDHFEATCGIGKDANRPRATRGRRSELNCKNKKIAKIINYNAKRREFTRDDECEENEEKTICELNFNVPNYGVDGEIAEKAVKKDGRKKKNKKDEFLNHDIPEDKKIGALNHYNNVLDGYKKYKILQEWGMFDFGKNPIENIIMETPEEVDFVNSMKVFTRYNTCEGHISMMNSLLLEKNLREYIAYLRTVNAKGRHDANLVDTISNKRIFKLLANKIQDADFNPNDIIDSKELSDDEQEQTDQNEAPIRRNYETLCKKLNRKLLRPKICYNYSCSIPLLPGYHGLNECERMLVESMRIYPVRFLQIKRNILEFRSMLGDNVKNDPNKLGLTPPDADHLTFAPFWKDMVEALDRDKGDGKLFPSPITSIEIIKKIYYMLMTNQ</sequence>
<gene>
    <name evidence="2" type="ORF">ECRASSUSDP1_LOCUS24880</name>
</gene>
<dbReference type="Proteomes" id="UP001295684">
    <property type="component" value="Unassembled WGS sequence"/>
</dbReference>
<dbReference type="PANTHER" id="PTHR12374">
    <property type="entry name" value="TRANSCRIPTIONAL ADAPTOR 2 ADA2 -RELATED"/>
    <property type="match status" value="1"/>
</dbReference>
<dbReference type="SUPFAM" id="SSF46689">
    <property type="entry name" value="Homeodomain-like"/>
    <property type="match status" value="1"/>
</dbReference>
<dbReference type="GO" id="GO:0003682">
    <property type="term" value="F:chromatin binding"/>
    <property type="evidence" value="ECO:0007669"/>
    <property type="project" value="TreeGrafter"/>
</dbReference>
<evidence type="ECO:0000256" key="1">
    <source>
        <dbReference type="SAM" id="MobiDB-lite"/>
    </source>
</evidence>
<name>A0AAD1Y1E8_EUPCR</name>
<dbReference type="CDD" id="cd00167">
    <property type="entry name" value="SANT"/>
    <property type="match status" value="1"/>
</dbReference>
<evidence type="ECO:0000313" key="3">
    <source>
        <dbReference type="Proteomes" id="UP001295684"/>
    </source>
</evidence>
<feature type="region of interest" description="Disordered" evidence="1">
    <location>
        <begin position="1"/>
        <end position="31"/>
    </location>
</feature>
<dbReference type="AlphaFoldDB" id="A0AAD1Y1E8"/>
<dbReference type="PANTHER" id="PTHR12374:SF20">
    <property type="entry name" value="TRANSCRIPTIONAL ADAPTER 2-ALPHA"/>
    <property type="match status" value="1"/>
</dbReference>
<dbReference type="InterPro" id="IPR009057">
    <property type="entry name" value="Homeodomain-like_sf"/>
</dbReference>
<dbReference type="InterPro" id="IPR001005">
    <property type="entry name" value="SANT/Myb"/>
</dbReference>
<feature type="compositionally biased region" description="Polar residues" evidence="1">
    <location>
        <begin position="84"/>
        <end position="99"/>
    </location>
</feature>
<accession>A0AAD1Y1E8</accession>
<dbReference type="GO" id="GO:0006357">
    <property type="term" value="P:regulation of transcription by RNA polymerase II"/>
    <property type="evidence" value="ECO:0007669"/>
    <property type="project" value="TreeGrafter"/>
</dbReference>
<proteinExistence type="predicted"/>
<evidence type="ECO:0000313" key="2">
    <source>
        <dbReference type="EMBL" id="CAI2383381.1"/>
    </source>
</evidence>